<dbReference type="Proteomes" id="UP001630127">
    <property type="component" value="Unassembled WGS sequence"/>
</dbReference>
<keyword evidence="3" id="KW-1185">Reference proteome</keyword>
<organism evidence="2 3">
    <name type="scientific">Cinchona calisaya</name>
    <dbReference type="NCBI Taxonomy" id="153742"/>
    <lineage>
        <taxon>Eukaryota</taxon>
        <taxon>Viridiplantae</taxon>
        <taxon>Streptophyta</taxon>
        <taxon>Embryophyta</taxon>
        <taxon>Tracheophyta</taxon>
        <taxon>Spermatophyta</taxon>
        <taxon>Magnoliopsida</taxon>
        <taxon>eudicotyledons</taxon>
        <taxon>Gunneridae</taxon>
        <taxon>Pentapetalae</taxon>
        <taxon>asterids</taxon>
        <taxon>lamiids</taxon>
        <taxon>Gentianales</taxon>
        <taxon>Rubiaceae</taxon>
        <taxon>Cinchonoideae</taxon>
        <taxon>Cinchoneae</taxon>
        <taxon>Cinchona</taxon>
    </lineage>
</organism>
<feature type="region of interest" description="Disordered" evidence="1">
    <location>
        <begin position="20"/>
        <end position="70"/>
    </location>
</feature>
<evidence type="ECO:0000313" key="3">
    <source>
        <dbReference type="Proteomes" id="UP001630127"/>
    </source>
</evidence>
<protein>
    <submittedName>
        <fullName evidence="2">Uncharacterized protein</fullName>
    </submittedName>
</protein>
<name>A0ABD2Z1Z9_9GENT</name>
<gene>
    <name evidence="2" type="ORF">ACH5RR_026232</name>
</gene>
<dbReference type="AlphaFoldDB" id="A0ABD2Z1Z9"/>
<reference evidence="2 3" key="1">
    <citation type="submission" date="2024-11" db="EMBL/GenBank/DDBJ databases">
        <title>A near-complete genome assembly of Cinchona calisaya.</title>
        <authorList>
            <person name="Lian D.C."/>
            <person name="Zhao X.W."/>
            <person name="Wei L."/>
        </authorList>
    </citation>
    <scope>NUCLEOTIDE SEQUENCE [LARGE SCALE GENOMIC DNA]</scope>
    <source>
        <tissue evidence="2">Nenye</tissue>
    </source>
</reference>
<dbReference type="EMBL" id="JBJUIK010000011">
    <property type="protein sequence ID" value="KAL3513515.1"/>
    <property type="molecule type" value="Genomic_DNA"/>
</dbReference>
<sequence>THTIIEGARDKLNNTASKYTEEGTFQRSSSVSEGYSIISRQCDPTDNNEDDENVSNCAEDKIHQEKRRDF</sequence>
<feature type="non-terminal residue" evidence="2">
    <location>
        <position position="1"/>
    </location>
</feature>
<feature type="compositionally biased region" description="Low complexity" evidence="1">
    <location>
        <begin position="28"/>
        <end position="39"/>
    </location>
</feature>
<evidence type="ECO:0000256" key="1">
    <source>
        <dbReference type="SAM" id="MobiDB-lite"/>
    </source>
</evidence>
<accession>A0ABD2Z1Z9</accession>
<feature type="compositionally biased region" description="Basic and acidic residues" evidence="1">
    <location>
        <begin position="58"/>
        <end position="70"/>
    </location>
</feature>
<evidence type="ECO:0000313" key="2">
    <source>
        <dbReference type="EMBL" id="KAL3513515.1"/>
    </source>
</evidence>
<proteinExistence type="predicted"/>
<comment type="caution">
    <text evidence="2">The sequence shown here is derived from an EMBL/GenBank/DDBJ whole genome shotgun (WGS) entry which is preliminary data.</text>
</comment>